<gene>
    <name evidence="4" type="ORF">H1164_05940</name>
</gene>
<dbReference type="InterPro" id="IPR027304">
    <property type="entry name" value="Trigger_fact/SurA_dom_sf"/>
</dbReference>
<evidence type="ECO:0000313" key="4">
    <source>
        <dbReference type="EMBL" id="MBA4542442.1"/>
    </source>
</evidence>
<dbReference type="Gene3D" id="3.10.50.40">
    <property type="match status" value="1"/>
</dbReference>
<dbReference type="PROSITE" id="PS50198">
    <property type="entry name" value="PPIC_PPIASE_2"/>
    <property type="match status" value="1"/>
</dbReference>
<organism evidence="4 5">
    <name type="scientific">Thermoactinomyces daqus</name>
    <dbReference type="NCBI Taxonomy" id="1329516"/>
    <lineage>
        <taxon>Bacteria</taxon>
        <taxon>Bacillati</taxon>
        <taxon>Bacillota</taxon>
        <taxon>Bacilli</taxon>
        <taxon>Bacillales</taxon>
        <taxon>Thermoactinomycetaceae</taxon>
        <taxon>Thermoactinomyces</taxon>
    </lineage>
</organism>
<sequence>MRLGKKWIAGLLALILIVSIVAGGCAATQSNQDTADKENSQQVTEFKPLSTTGKKVVAEYNGGKVTEGELNRYINIIAFLDPQLGLMMSSMKDKQNQLRAELAKEYAARQYMVSKVKDDPKYDKEADQTMSDIENGLKNAPQAEGSKAPKNLADAIKGKGFTKEELQQFFVDYHKVNEYYDEQMKGDKYDWVKAAHILIAVGDGQNQQPKRSDADAKKRAEEVEKKLAAGGDFAKLAKQYSDDPGSKDNGGVIEGSVDQFVPEFSKACKTLPLNTVSDPVKTSYGYHIIKVLDRQQKPIADAPDDVKAQKREEIYNNLVKSDLKFKSLLPA</sequence>
<comment type="caution">
    <text evidence="4">The sequence shown here is derived from an EMBL/GenBank/DDBJ whole genome shotgun (WGS) entry which is preliminary data.</text>
</comment>
<dbReference type="AlphaFoldDB" id="A0A7W2AGR2"/>
<keyword evidence="5" id="KW-1185">Reference proteome</keyword>
<accession>A0A7W2AGR2</accession>
<dbReference type="Proteomes" id="UP000530514">
    <property type="component" value="Unassembled WGS sequence"/>
</dbReference>
<dbReference type="RefSeq" id="WP_033100694.1">
    <property type="nucleotide sequence ID" value="NZ_JACEIP010000006.1"/>
</dbReference>
<feature type="domain" description="PpiC" evidence="3">
    <location>
        <begin position="189"/>
        <end position="293"/>
    </location>
</feature>
<dbReference type="SUPFAM" id="SSF54534">
    <property type="entry name" value="FKBP-like"/>
    <property type="match status" value="1"/>
</dbReference>
<dbReference type="OrthoDB" id="14196at2"/>
<feature type="chain" id="PRO_5030769567" evidence="2">
    <location>
        <begin position="27"/>
        <end position="331"/>
    </location>
</feature>
<dbReference type="InterPro" id="IPR050245">
    <property type="entry name" value="PrsA_foldase"/>
</dbReference>
<evidence type="ECO:0000313" key="5">
    <source>
        <dbReference type="Proteomes" id="UP000530514"/>
    </source>
</evidence>
<dbReference type="Pfam" id="PF13616">
    <property type="entry name" value="Rotamase_3"/>
    <property type="match status" value="1"/>
</dbReference>
<dbReference type="PANTHER" id="PTHR47245">
    <property type="entry name" value="PEPTIDYLPROLYL ISOMERASE"/>
    <property type="match status" value="1"/>
</dbReference>
<dbReference type="SUPFAM" id="SSF109998">
    <property type="entry name" value="Triger factor/SurA peptide-binding domain-like"/>
    <property type="match status" value="1"/>
</dbReference>
<dbReference type="EMBL" id="JACEIP010000006">
    <property type="protein sequence ID" value="MBA4542442.1"/>
    <property type="molecule type" value="Genomic_DNA"/>
</dbReference>
<name>A0A7W2AGR2_9BACL</name>
<feature type="signal peptide" evidence="2">
    <location>
        <begin position="1"/>
        <end position="26"/>
    </location>
</feature>
<dbReference type="InterPro" id="IPR046357">
    <property type="entry name" value="PPIase_dom_sf"/>
</dbReference>
<protein>
    <submittedName>
        <fullName evidence="4">Peptidylprolyl isomerase</fullName>
    </submittedName>
</protein>
<keyword evidence="1" id="KW-0697">Rotamase</keyword>
<dbReference type="InterPro" id="IPR000297">
    <property type="entry name" value="PPIase_PpiC"/>
</dbReference>
<evidence type="ECO:0000259" key="3">
    <source>
        <dbReference type="PROSITE" id="PS50198"/>
    </source>
</evidence>
<keyword evidence="2" id="KW-0732">Signal</keyword>
<proteinExistence type="predicted"/>
<dbReference type="PROSITE" id="PS51257">
    <property type="entry name" value="PROKAR_LIPOPROTEIN"/>
    <property type="match status" value="1"/>
</dbReference>
<dbReference type="GO" id="GO:0003755">
    <property type="term" value="F:peptidyl-prolyl cis-trans isomerase activity"/>
    <property type="evidence" value="ECO:0007669"/>
    <property type="project" value="UniProtKB-KW"/>
</dbReference>
<evidence type="ECO:0000256" key="2">
    <source>
        <dbReference type="SAM" id="SignalP"/>
    </source>
</evidence>
<reference evidence="4 5" key="1">
    <citation type="submission" date="2020-07" db="EMBL/GenBank/DDBJ databases">
        <authorList>
            <person name="Feng H."/>
        </authorList>
    </citation>
    <scope>NUCLEOTIDE SEQUENCE [LARGE SCALE GENOMIC DNA]</scope>
    <source>
        <strain evidence="5">s-11</strain>
    </source>
</reference>
<dbReference type="PANTHER" id="PTHR47245:SF2">
    <property type="entry name" value="PEPTIDYL-PROLYL CIS-TRANS ISOMERASE HP_0175-RELATED"/>
    <property type="match status" value="1"/>
</dbReference>
<evidence type="ECO:0000256" key="1">
    <source>
        <dbReference type="PROSITE-ProRule" id="PRU00278"/>
    </source>
</evidence>
<keyword evidence="1 4" id="KW-0413">Isomerase</keyword>